<dbReference type="InterPro" id="IPR001387">
    <property type="entry name" value="Cro/C1-type_HTH"/>
</dbReference>
<dbReference type="SMART" id="SM00530">
    <property type="entry name" value="HTH_XRE"/>
    <property type="match status" value="1"/>
</dbReference>
<dbReference type="GO" id="GO:0006355">
    <property type="term" value="P:regulation of DNA-templated transcription"/>
    <property type="evidence" value="ECO:0007669"/>
    <property type="project" value="InterPro"/>
</dbReference>
<dbReference type="STRING" id="269799.Gmet_2491"/>
<dbReference type="SUPFAM" id="SSF47413">
    <property type="entry name" value="lambda repressor-like DNA-binding domains"/>
    <property type="match status" value="1"/>
</dbReference>
<dbReference type="AlphaFoldDB" id="J7M0A7"/>
<dbReference type="GO" id="GO:0001046">
    <property type="term" value="F:core promoter sequence-specific DNA binding"/>
    <property type="evidence" value="ECO:0007669"/>
    <property type="project" value="TreeGrafter"/>
</dbReference>
<dbReference type="PROSITE" id="PS50943">
    <property type="entry name" value="HTH_CROC1"/>
    <property type="match status" value="1"/>
</dbReference>
<keyword evidence="3" id="KW-1185">Reference proteome</keyword>
<dbReference type="KEGG" id="gme:Gmet_2491"/>
<accession>J7M0A7</accession>
<dbReference type="EMBL" id="CP000148">
    <property type="protein sequence ID" value="AFR42837.1"/>
    <property type="molecule type" value="Genomic_DNA"/>
</dbReference>
<gene>
    <name evidence="2" type="ordered locus">Gmet_2491</name>
</gene>
<dbReference type="eggNOG" id="COG5499">
    <property type="taxonomic scope" value="Bacteria"/>
</dbReference>
<name>J7M0A7_GEOMG</name>
<sequence>MEIRPIKTEVDYQAALKEIELLFDAAPDTPEGDRLDVLAILVEAYEERRYSIPMPDPIEAILYYMESRGLTRRDLEPYIGSRARVSEVLNRKRSLTMEMIRNLHKGLGIPADVLIQPYNTYKNAA</sequence>
<evidence type="ECO:0000313" key="3">
    <source>
        <dbReference type="Proteomes" id="UP000007073"/>
    </source>
</evidence>
<dbReference type="PANTHER" id="PTHR40455">
    <property type="entry name" value="ANTITOXIN HIGA"/>
    <property type="match status" value="1"/>
</dbReference>
<proteinExistence type="predicted"/>
<dbReference type="InterPro" id="IPR039060">
    <property type="entry name" value="Antitox_HigA"/>
</dbReference>
<organism evidence="2 3">
    <name type="scientific">Geobacter metallireducens (strain ATCC 53774 / DSM 7210 / GS-15)</name>
    <dbReference type="NCBI Taxonomy" id="269799"/>
    <lineage>
        <taxon>Bacteria</taxon>
        <taxon>Pseudomonadati</taxon>
        <taxon>Thermodesulfobacteriota</taxon>
        <taxon>Desulfuromonadia</taxon>
        <taxon>Geobacterales</taxon>
        <taxon>Geobacteraceae</taxon>
        <taxon>Geobacter</taxon>
    </lineage>
</organism>
<dbReference type="Pfam" id="PF01381">
    <property type="entry name" value="HTH_3"/>
    <property type="match status" value="1"/>
</dbReference>
<dbReference type="HOGENOM" id="CLU_125852_5_1_7"/>
<dbReference type="PANTHER" id="PTHR40455:SF1">
    <property type="entry name" value="ANTITOXIN HIGA"/>
    <property type="match status" value="1"/>
</dbReference>
<reference evidence="2 3" key="2">
    <citation type="journal article" date="2009" name="BMC Microbiol.">
        <title>The genome sequence of Geobacter metallireducens: features of metabolism, physiology and regulation common and dissimilar to Geobacter sulfurreducens.</title>
        <authorList>
            <person name="Aklujkar M."/>
            <person name="Krushkal J."/>
            <person name="DiBartolo G."/>
            <person name="Lapidus A."/>
            <person name="Land M.L."/>
            <person name="Lovley D.R."/>
        </authorList>
    </citation>
    <scope>NUCLEOTIDE SEQUENCE [LARGE SCALE GENOMIC DNA]</scope>
    <source>
        <strain evidence="3">ATCC 53774 / DSM 7210 / GS-15</strain>
    </source>
</reference>
<dbReference type="Proteomes" id="UP000007073">
    <property type="component" value="Chromosome"/>
</dbReference>
<reference evidence="2 3" key="1">
    <citation type="submission" date="2005-10" db="EMBL/GenBank/DDBJ databases">
        <title>Complete sequence of Geobacter metallireducens GS-15.</title>
        <authorList>
            <consortium name="US DOE Joint Genome Institute"/>
            <person name="Copeland A."/>
            <person name="Lucas S."/>
            <person name="Lapidus A."/>
            <person name="Barry K."/>
            <person name="Detter J.C."/>
            <person name="Glavina T."/>
            <person name="Hammon N."/>
            <person name="Israni S."/>
            <person name="Pitluck S."/>
            <person name="Di Bartolo G."/>
            <person name="Chain P."/>
            <person name="Schmutz J."/>
            <person name="Larimer F."/>
            <person name="Land M."/>
            <person name="Kyrpides N."/>
            <person name="Ivanova N."/>
            <person name="Richardson P."/>
        </authorList>
    </citation>
    <scope>NUCLEOTIDE SEQUENCE [LARGE SCALE GENOMIC DNA]</scope>
    <source>
        <strain evidence="3">ATCC 53774 / DSM 7210 / GS-15</strain>
    </source>
</reference>
<evidence type="ECO:0000259" key="1">
    <source>
        <dbReference type="PROSITE" id="PS50943"/>
    </source>
</evidence>
<feature type="domain" description="HTH cro/C1-type" evidence="1">
    <location>
        <begin position="61"/>
        <end position="114"/>
    </location>
</feature>
<evidence type="ECO:0000313" key="2">
    <source>
        <dbReference type="EMBL" id="AFR42837.1"/>
    </source>
</evidence>
<protein>
    <submittedName>
        <fullName evidence="2">Helix-turn-helix transcriptional regulator, XRE family</fullName>
    </submittedName>
</protein>
<dbReference type="Gene3D" id="1.10.260.40">
    <property type="entry name" value="lambda repressor-like DNA-binding domains"/>
    <property type="match status" value="1"/>
</dbReference>
<dbReference type="InterPro" id="IPR010982">
    <property type="entry name" value="Lambda_DNA-bd_dom_sf"/>
</dbReference>